<dbReference type="PROSITE" id="PS00113">
    <property type="entry name" value="ADENYLATE_KINASE"/>
    <property type="match status" value="1"/>
</dbReference>
<proteinExistence type="inferred from homology"/>
<accession>A0A936N925</accession>
<reference evidence="10 11" key="1">
    <citation type="submission" date="2020-10" db="EMBL/GenBank/DDBJ databases">
        <title>Connecting structure to function with the recovery of over 1000 high-quality activated sludge metagenome-assembled genomes encoding full-length rRNA genes using long-read sequencing.</title>
        <authorList>
            <person name="Singleton C.M."/>
            <person name="Petriglieri F."/>
            <person name="Kristensen J.M."/>
            <person name="Kirkegaard R.H."/>
            <person name="Michaelsen T.Y."/>
            <person name="Andersen M.H."/>
            <person name="Karst S.M."/>
            <person name="Dueholm M.S."/>
            <person name="Nielsen P.H."/>
            <person name="Albertsen M."/>
        </authorList>
    </citation>
    <scope>NUCLEOTIDE SEQUENCE [LARGE SCALE GENOMIC DNA]</scope>
    <source>
        <strain evidence="10">Lyne_18-Q3-R50-59_MAXAC.006</strain>
    </source>
</reference>
<dbReference type="PANTHER" id="PTHR23359">
    <property type="entry name" value="NUCLEOTIDE KINASE"/>
    <property type="match status" value="1"/>
</dbReference>
<evidence type="ECO:0000256" key="5">
    <source>
        <dbReference type="ARBA" id="ARBA00022840"/>
    </source>
</evidence>
<feature type="binding site" evidence="6">
    <location>
        <position position="31"/>
    </location>
    <ligand>
        <name>AMP</name>
        <dbReference type="ChEBI" id="CHEBI:456215"/>
    </ligand>
</feature>
<dbReference type="CDD" id="cd01428">
    <property type="entry name" value="ADK"/>
    <property type="match status" value="1"/>
</dbReference>
<dbReference type="Pfam" id="PF00406">
    <property type="entry name" value="ADK"/>
    <property type="match status" value="1"/>
</dbReference>
<dbReference type="Gene3D" id="3.40.50.300">
    <property type="entry name" value="P-loop containing nucleotide triphosphate hydrolases"/>
    <property type="match status" value="1"/>
</dbReference>
<feature type="region of interest" description="NMP" evidence="6">
    <location>
        <begin position="30"/>
        <end position="59"/>
    </location>
</feature>
<dbReference type="InterPro" id="IPR000850">
    <property type="entry name" value="Adenylat/UMP-CMP_kin"/>
</dbReference>
<evidence type="ECO:0000256" key="7">
    <source>
        <dbReference type="RuleBase" id="RU003330"/>
    </source>
</evidence>
<feature type="binding site" evidence="6">
    <location>
        <begin position="10"/>
        <end position="15"/>
    </location>
    <ligand>
        <name>ATP</name>
        <dbReference type="ChEBI" id="CHEBI:30616"/>
    </ligand>
</feature>
<feature type="binding site" evidence="6">
    <location>
        <begin position="133"/>
        <end position="134"/>
    </location>
    <ligand>
        <name>ATP</name>
        <dbReference type="ChEBI" id="CHEBI:30616"/>
    </ligand>
</feature>
<comment type="similarity">
    <text evidence="6 7">Belongs to the adenylate kinase family.</text>
</comment>
<feature type="binding site" evidence="6">
    <location>
        <position position="195"/>
    </location>
    <ligand>
        <name>ATP</name>
        <dbReference type="ChEBI" id="CHEBI:30616"/>
    </ligand>
</feature>
<feature type="binding site" evidence="6">
    <location>
        <position position="167"/>
    </location>
    <ligand>
        <name>AMP</name>
        <dbReference type="ChEBI" id="CHEBI:456215"/>
    </ligand>
</feature>
<comment type="function">
    <text evidence="6">Catalyzes the reversible transfer of the terminal phosphate group between ATP and AMP. Plays an important role in cellular energy homeostasis and in adenine nucleotide metabolism.</text>
</comment>
<evidence type="ECO:0000256" key="1">
    <source>
        <dbReference type="ARBA" id="ARBA00022679"/>
    </source>
</evidence>
<evidence type="ECO:0000259" key="9">
    <source>
        <dbReference type="Pfam" id="PF05191"/>
    </source>
</evidence>
<dbReference type="Proteomes" id="UP000727993">
    <property type="component" value="Unassembled WGS sequence"/>
</dbReference>
<dbReference type="GO" id="GO:0044209">
    <property type="term" value="P:AMP salvage"/>
    <property type="evidence" value="ECO:0007669"/>
    <property type="project" value="UniProtKB-UniRule"/>
</dbReference>
<dbReference type="InterPro" id="IPR033690">
    <property type="entry name" value="Adenylat_kinase_CS"/>
</dbReference>
<comment type="caution">
    <text evidence="6">Lacks conserved residue(s) required for the propagation of feature annotation.</text>
</comment>
<dbReference type="GO" id="GO:0005524">
    <property type="term" value="F:ATP binding"/>
    <property type="evidence" value="ECO:0007669"/>
    <property type="project" value="UniProtKB-UniRule"/>
</dbReference>
<dbReference type="Pfam" id="PF05191">
    <property type="entry name" value="ADK_lid"/>
    <property type="match status" value="1"/>
</dbReference>
<feature type="binding site" evidence="6">
    <location>
        <position position="92"/>
    </location>
    <ligand>
        <name>AMP</name>
        <dbReference type="ChEBI" id="CHEBI:456215"/>
    </ligand>
</feature>
<feature type="binding site" evidence="6">
    <location>
        <position position="156"/>
    </location>
    <ligand>
        <name>AMP</name>
        <dbReference type="ChEBI" id="CHEBI:456215"/>
    </ligand>
</feature>
<comment type="domain">
    <text evidence="6">Consists of three domains, a large central CORE domain and two small peripheral domains, NMPbind and LID, which undergo movements during catalysis. The LID domain closes over the site of phosphoryl transfer upon ATP binding. Assembling and dissambling the active center during each catalytic cycle provides an effective means to prevent ATP hydrolysis.</text>
</comment>
<evidence type="ECO:0000313" key="10">
    <source>
        <dbReference type="EMBL" id="MBK9295336.1"/>
    </source>
</evidence>
<dbReference type="InterPro" id="IPR007862">
    <property type="entry name" value="Adenylate_kinase_lid-dom"/>
</dbReference>
<organism evidence="10 11">
    <name type="scientific">Candidatus Neomicrothrix subdominans</name>
    <dbReference type="NCBI Taxonomy" id="2954438"/>
    <lineage>
        <taxon>Bacteria</taxon>
        <taxon>Bacillati</taxon>
        <taxon>Actinomycetota</taxon>
        <taxon>Acidimicrobiia</taxon>
        <taxon>Acidimicrobiales</taxon>
        <taxon>Microthrixaceae</taxon>
        <taxon>Candidatus Neomicrothrix</taxon>
    </lineage>
</organism>
<comment type="caution">
    <text evidence="10">The sequence shown here is derived from an EMBL/GenBank/DDBJ whole genome shotgun (WGS) entry which is preliminary data.</text>
</comment>
<dbReference type="GO" id="GO:0005737">
    <property type="term" value="C:cytoplasm"/>
    <property type="evidence" value="ECO:0007669"/>
    <property type="project" value="UniProtKB-SubCell"/>
</dbReference>
<sequence length="214" mass="22737">MRLVIFGRQGAGKGTQSKLLAEHFGVPHISTGDIFRAAISAGTEIGLAAKAIMDRGDLVPDDVLRGIVAERLAQSDAADGWLLDGFPRTPTQADDLDQIADPPLDLAINLEVPEDVVVERISSRRVCKAEGHIYTANDPSARSGICEVDGSAVVQRDDDTESAVRHRLEVYAEQTEPLLARYGESNRLVTVDGAGAVADVAGRVVTGINDGLAR</sequence>
<feature type="binding site" evidence="6">
    <location>
        <position position="124"/>
    </location>
    <ligand>
        <name>ATP</name>
        <dbReference type="ChEBI" id="CHEBI:30616"/>
    </ligand>
</feature>
<dbReference type="EMBL" id="JADJZA010000001">
    <property type="protein sequence ID" value="MBK9295336.1"/>
    <property type="molecule type" value="Genomic_DNA"/>
</dbReference>
<gene>
    <name evidence="6" type="primary">adk</name>
    <name evidence="10" type="ORF">IPN02_00345</name>
</gene>
<comment type="pathway">
    <text evidence="6">Purine metabolism; AMP biosynthesis via salvage pathway; AMP from ADP: step 1/1.</text>
</comment>
<evidence type="ECO:0000256" key="8">
    <source>
        <dbReference type="RuleBase" id="RU003331"/>
    </source>
</evidence>
<dbReference type="InterPro" id="IPR006259">
    <property type="entry name" value="Adenyl_kin_sub"/>
</dbReference>
<protein>
    <recommendedName>
        <fullName evidence="6 8">Adenylate kinase</fullName>
        <shortName evidence="6">AK</shortName>
        <ecNumber evidence="6 8">2.7.4.3</ecNumber>
    </recommendedName>
    <alternativeName>
        <fullName evidence="6">ATP-AMP transphosphorylase</fullName>
    </alternativeName>
    <alternativeName>
        <fullName evidence="6">ATP:AMP phosphotransferase</fullName>
    </alternativeName>
    <alternativeName>
        <fullName evidence="6">Adenylate monophosphate kinase</fullName>
    </alternativeName>
</protein>
<dbReference type="HAMAP" id="MF_00235">
    <property type="entry name" value="Adenylate_kinase_Adk"/>
    <property type="match status" value="1"/>
</dbReference>
<dbReference type="NCBIfam" id="NF001381">
    <property type="entry name" value="PRK00279.1-3"/>
    <property type="match status" value="1"/>
</dbReference>
<evidence type="ECO:0000256" key="3">
    <source>
        <dbReference type="ARBA" id="ARBA00022741"/>
    </source>
</evidence>
<dbReference type="EC" id="2.7.4.3" evidence="6 8"/>
<name>A0A936N925_9ACTN</name>
<keyword evidence="5 6" id="KW-0067">ATP-binding</keyword>
<evidence type="ECO:0000256" key="2">
    <source>
        <dbReference type="ARBA" id="ARBA00022727"/>
    </source>
</evidence>
<keyword evidence="4 6" id="KW-0418">Kinase</keyword>
<dbReference type="InterPro" id="IPR027417">
    <property type="entry name" value="P-loop_NTPase"/>
</dbReference>
<dbReference type="SUPFAM" id="SSF52540">
    <property type="entry name" value="P-loop containing nucleoside triphosphate hydrolases"/>
    <property type="match status" value="1"/>
</dbReference>
<dbReference type="PRINTS" id="PR00094">
    <property type="entry name" value="ADENYLTKNASE"/>
</dbReference>
<comment type="subcellular location">
    <subcellularLocation>
        <location evidence="6 8">Cytoplasm</location>
    </subcellularLocation>
</comment>
<evidence type="ECO:0000313" key="11">
    <source>
        <dbReference type="Proteomes" id="UP000727993"/>
    </source>
</evidence>
<keyword evidence="1 6" id="KW-0808">Transferase</keyword>
<feature type="domain" description="Adenylate kinase active site lid" evidence="9">
    <location>
        <begin position="124"/>
        <end position="158"/>
    </location>
</feature>
<feature type="binding site" evidence="6">
    <location>
        <position position="36"/>
    </location>
    <ligand>
        <name>AMP</name>
        <dbReference type="ChEBI" id="CHEBI:456215"/>
    </ligand>
</feature>
<feature type="binding site" evidence="6">
    <location>
        <begin position="57"/>
        <end position="59"/>
    </location>
    <ligand>
        <name>AMP</name>
        <dbReference type="ChEBI" id="CHEBI:456215"/>
    </ligand>
</feature>
<comment type="catalytic activity">
    <reaction evidence="6 8">
        <text>AMP + ATP = 2 ADP</text>
        <dbReference type="Rhea" id="RHEA:12973"/>
        <dbReference type="ChEBI" id="CHEBI:30616"/>
        <dbReference type="ChEBI" id="CHEBI:456215"/>
        <dbReference type="ChEBI" id="CHEBI:456216"/>
        <dbReference type="EC" id="2.7.4.3"/>
    </reaction>
</comment>
<keyword evidence="6" id="KW-0963">Cytoplasm</keyword>
<feature type="binding site" evidence="6">
    <location>
        <begin position="85"/>
        <end position="88"/>
    </location>
    <ligand>
        <name>AMP</name>
        <dbReference type="ChEBI" id="CHEBI:456215"/>
    </ligand>
</feature>
<keyword evidence="2 6" id="KW-0545">Nucleotide biosynthesis</keyword>
<keyword evidence="3 6" id="KW-0547">Nucleotide-binding</keyword>
<dbReference type="AlphaFoldDB" id="A0A936N925"/>
<dbReference type="GO" id="GO:0004017">
    <property type="term" value="F:AMP kinase activity"/>
    <property type="evidence" value="ECO:0007669"/>
    <property type="project" value="UniProtKB-UniRule"/>
</dbReference>
<comment type="subunit">
    <text evidence="6 8">Monomer.</text>
</comment>
<evidence type="ECO:0000256" key="4">
    <source>
        <dbReference type="ARBA" id="ARBA00022777"/>
    </source>
</evidence>
<dbReference type="FunFam" id="3.40.50.300:FF:000106">
    <property type="entry name" value="Adenylate kinase mitochondrial"/>
    <property type="match status" value="1"/>
</dbReference>
<evidence type="ECO:0000256" key="6">
    <source>
        <dbReference type="HAMAP-Rule" id="MF_00235"/>
    </source>
</evidence>
<dbReference type="NCBIfam" id="TIGR01351">
    <property type="entry name" value="adk"/>
    <property type="match status" value="1"/>
</dbReference>